<protein>
    <recommendedName>
        <fullName evidence="3">Signal transduction histidine kinase internal region domain-containing protein</fullName>
    </recommendedName>
</protein>
<dbReference type="Gene3D" id="3.30.565.10">
    <property type="entry name" value="Histidine kinase-like ATPase, C-terminal domain"/>
    <property type="match status" value="1"/>
</dbReference>
<keyword evidence="2" id="KW-0812">Transmembrane</keyword>
<comment type="caution">
    <text evidence="4">The sequence shown here is derived from an EMBL/GenBank/DDBJ whole genome shotgun (WGS) entry which is preliminary data.</text>
</comment>
<feature type="transmembrane region" description="Helical" evidence="2">
    <location>
        <begin position="40"/>
        <end position="59"/>
    </location>
</feature>
<dbReference type="InterPro" id="IPR050640">
    <property type="entry name" value="Bact_2-comp_sensor_kinase"/>
</dbReference>
<feature type="transmembrane region" description="Helical" evidence="2">
    <location>
        <begin position="71"/>
        <end position="89"/>
    </location>
</feature>
<dbReference type="RefSeq" id="WP_345124498.1">
    <property type="nucleotide sequence ID" value="NZ_BAABDI010000015.1"/>
</dbReference>
<sequence length="352" mass="39262">MQHPSRSDLLTTAVYWLVATPFILWTYVIDFGWARAALGMAYTVLLDTAAAYVLVFGVLPGLLDSRRRGRALAGLLVFLLVSAVLYHGGYGWLLGKEAVRWSLVAVLSGLLLHAKSYGLLAVLLTGKRYFEVQRHVLQLQKAQAESELRSLKAQLDPHFLFNNLNVLRGLILENPVAANEYLTRLAALYRFLIRHQHEDVVSLAEELQFADEYIYLLRHRFGAAYGFRWQLPAPAVVAGLLVVPGTLQLLLENAIKHNAGNEDEPLVISLEATATSLSVRHTRRPKRTPVDSVGTGLTNLRERYRLLFGQEIRVEATPVVFVVTVPLLPQARPPGPLAHHQTLAHDYSDSGR</sequence>
<reference evidence="5" key="1">
    <citation type="journal article" date="2019" name="Int. J. Syst. Evol. Microbiol.">
        <title>The Global Catalogue of Microorganisms (GCM) 10K type strain sequencing project: providing services to taxonomists for standard genome sequencing and annotation.</title>
        <authorList>
            <consortium name="The Broad Institute Genomics Platform"/>
            <consortium name="The Broad Institute Genome Sequencing Center for Infectious Disease"/>
            <person name="Wu L."/>
            <person name="Ma J."/>
        </authorList>
    </citation>
    <scope>NUCLEOTIDE SEQUENCE [LARGE SCALE GENOMIC DNA]</scope>
    <source>
        <strain evidence="5">JCM 17217</strain>
    </source>
</reference>
<dbReference type="PANTHER" id="PTHR34220">
    <property type="entry name" value="SENSOR HISTIDINE KINASE YPDA"/>
    <property type="match status" value="1"/>
</dbReference>
<dbReference type="InterPro" id="IPR036890">
    <property type="entry name" value="HATPase_C_sf"/>
</dbReference>
<gene>
    <name evidence="4" type="ORF">GCM10022407_23420</name>
</gene>
<dbReference type="Pfam" id="PF06580">
    <property type="entry name" value="His_kinase"/>
    <property type="match status" value="1"/>
</dbReference>
<keyword evidence="2" id="KW-0472">Membrane</keyword>
<evidence type="ECO:0000256" key="1">
    <source>
        <dbReference type="SAM" id="MobiDB-lite"/>
    </source>
</evidence>
<proteinExistence type="predicted"/>
<evidence type="ECO:0000313" key="5">
    <source>
        <dbReference type="Proteomes" id="UP001501556"/>
    </source>
</evidence>
<evidence type="ECO:0000313" key="4">
    <source>
        <dbReference type="EMBL" id="GAA3977438.1"/>
    </source>
</evidence>
<keyword evidence="5" id="KW-1185">Reference proteome</keyword>
<dbReference type="EMBL" id="BAABDI010000015">
    <property type="protein sequence ID" value="GAA3977438.1"/>
    <property type="molecule type" value="Genomic_DNA"/>
</dbReference>
<dbReference type="InterPro" id="IPR010559">
    <property type="entry name" value="Sig_transdc_His_kin_internal"/>
</dbReference>
<organism evidence="4 5">
    <name type="scientific">Hymenobacter antarcticus</name>
    <dbReference type="NCBI Taxonomy" id="486270"/>
    <lineage>
        <taxon>Bacteria</taxon>
        <taxon>Pseudomonadati</taxon>
        <taxon>Bacteroidota</taxon>
        <taxon>Cytophagia</taxon>
        <taxon>Cytophagales</taxon>
        <taxon>Hymenobacteraceae</taxon>
        <taxon>Hymenobacter</taxon>
    </lineage>
</organism>
<name>A0ABP7Q9Q6_9BACT</name>
<keyword evidence="2" id="KW-1133">Transmembrane helix</keyword>
<feature type="region of interest" description="Disordered" evidence="1">
    <location>
        <begin position="333"/>
        <end position="352"/>
    </location>
</feature>
<dbReference type="PANTHER" id="PTHR34220:SF7">
    <property type="entry name" value="SENSOR HISTIDINE KINASE YPDA"/>
    <property type="match status" value="1"/>
</dbReference>
<accession>A0ABP7Q9Q6</accession>
<evidence type="ECO:0000256" key="2">
    <source>
        <dbReference type="SAM" id="Phobius"/>
    </source>
</evidence>
<feature type="domain" description="Signal transduction histidine kinase internal region" evidence="3">
    <location>
        <begin position="146"/>
        <end position="223"/>
    </location>
</feature>
<feature type="transmembrane region" description="Helical" evidence="2">
    <location>
        <begin position="101"/>
        <end position="124"/>
    </location>
</feature>
<feature type="transmembrane region" description="Helical" evidence="2">
    <location>
        <begin position="12"/>
        <end position="34"/>
    </location>
</feature>
<evidence type="ECO:0000259" key="3">
    <source>
        <dbReference type="Pfam" id="PF06580"/>
    </source>
</evidence>
<dbReference type="Proteomes" id="UP001501556">
    <property type="component" value="Unassembled WGS sequence"/>
</dbReference>